<organism evidence="1 2">
    <name type="scientific">Shewanella hanedai</name>
    <name type="common">Alteromonas hanedai</name>
    <dbReference type="NCBI Taxonomy" id="25"/>
    <lineage>
        <taxon>Bacteria</taxon>
        <taxon>Pseudomonadati</taxon>
        <taxon>Pseudomonadota</taxon>
        <taxon>Gammaproteobacteria</taxon>
        <taxon>Alteromonadales</taxon>
        <taxon>Shewanellaceae</taxon>
        <taxon>Shewanella</taxon>
    </lineage>
</organism>
<name>A0A553JSI3_SHEHA</name>
<keyword evidence="2" id="KW-1185">Reference proteome</keyword>
<evidence type="ECO:0008006" key="3">
    <source>
        <dbReference type="Google" id="ProtNLM"/>
    </source>
</evidence>
<dbReference type="AlphaFoldDB" id="A0A553JSI3"/>
<sequence length="248" mass="29587">MFITPDFVFVHMPKTGGTFVTKMLKKLYPDGIELDKHGTCSDIPHKYAHLPIVSVLRNPFDRYVSQYFYGWWQRNLELYCGREHFYAHFEDGKQNIEKIEFEYFVYLTDKCFKGFYQGEPNGYHNKSAAPLGWHTEQYFRFFFREPKNTFNQLTEADIQSKAFIEQQYPVTFMFNETLNQDLHQFLSAFGHSAQDLAFIIQSDRILPDGGQPRNDRDWRKHYTDVSLTFVAQRERILFDLYSHYKEVA</sequence>
<protein>
    <recommendedName>
        <fullName evidence="3">Sulfotransferase family protein</fullName>
    </recommendedName>
</protein>
<dbReference type="OrthoDB" id="288532at2"/>
<accession>A0A553JSI3</accession>
<evidence type="ECO:0000313" key="1">
    <source>
        <dbReference type="EMBL" id="TRY15422.1"/>
    </source>
</evidence>
<gene>
    <name evidence="1" type="ORF">FN961_05000</name>
</gene>
<dbReference type="Proteomes" id="UP000318126">
    <property type="component" value="Unassembled WGS sequence"/>
</dbReference>
<comment type="caution">
    <text evidence="1">The sequence shown here is derived from an EMBL/GenBank/DDBJ whole genome shotgun (WGS) entry which is preliminary data.</text>
</comment>
<reference evidence="2" key="1">
    <citation type="submission" date="2019-07" db="EMBL/GenBank/DDBJ databases">
        <title>Shewanella sp. YLB-08 draft genomic sequence.</title>
        <authorList>
            <person name="Yu L."/>
        </authorList>
    </citation>
    <scope>NUCLEOTIDE SEQUENCE [LARGE SCALE GENOMIC DNA]</scope>
    <source>
        <strain evidence="2">JCM 20706</strain>
    </source>
</reference>
<dbReference type="InterPro" id="IPR027417">
    <property type="entry name" value="P-loop_NTPase"/>
</dbReference>
<proteinExistence type="predicted"/>
<dbReference type="SUPFAM" id="SSF52540">
    <property type="entry name" value="P-loop containing nucleoside triphosphate hydrolases"/>
    <property type="match status" value="1"/>
</dbReference>
<dbReference type="EMBL" id="VKGK01000004">
    <property type="protein sequence ID" value="TRY15422.1"/>
    <property type="molecule type" value="Genomic_DNA"/>
</dbReference>
<dbReference type="RefSeq" id="WP_143563454.1">
    <property type="nucleotide sequence ID" value="NZ_BMPL01000009.1"/>
</dbReference>
<evidence type="ECO:0000313" key="2">
    <source>
        <dbReference type="Proteomes" id="UP000318126"/>
    </source>
</evidence>
<dbReference type="Gene3D" id="3.40.50.300">
    <property type="entry name" value="P-loop containing nucleotide triphosphate hydrolases"/>
    <property type="match status" value="1"/>
</dbReference>